<dbReference type="RefSeq" id="WP_345557305.1">
    <property type="nucleotide sequence ID" value="NZ_BAABIK010000018.1"/>
</dbReference>
<evidence type="ECO:0000313" key="4">
    <source>
        <dbReference type="EMBL" id="GAA4947313.1"/>
    </source>
</evidence>
<dbReference type="Gene3D" id="3.30.420.40">
    <property type="match status" value="1"/>
</dbReference>
<evidence type="ECO:0000259" key="3">
    <source>
        <dbReference type="Pfam" id="PF05378"/>
    </source>
</evidence>
<comment type="caution">
    <text evidence="4">The sequence shown here is derived from an EMBL/GenBank/DDBJ whole genome shotgun (WGS) entry which is preliminary data.</text>
</comment>
<feature type="domain" description="Hydantoinase A/oxoprolinase" evidence="2">
    <location>
        <begin position="215"/>
        <end position="526"/>
    </location>
</feature>
<proteinExistence type="predicted"/>
<evidence type="ECO:0000256" key="1">
    <source>
        <dbReference type="SAM" id="MobiDB-lite"/>
    </source>
</evidence>
<organism evidence="4 5">
    <name type="scientific">Streptomonospora halophila</name>
    <dbReference type="NCBI Taxonomy" id="427369"/>
    <lineage>
        <taxon>Bacteria</taxon>
        <taxon>Bacillati</taxon>
        <taxon>Actinomycetota</taxon>
        <taxon>Actinomycetes</taxon>
        <taxon>Streptosporangiales</taxon>
        <taxon>Nocardiopsidaceae</taxon>
        <taxon>Streptomonospora</taxon>
    </lineage>
</organism>
<feature type="region of interest" description="Disordered" evidence="1">
    <location>
        <begin position="589"/>
        <end position="610"/>
    </location>
</feature>
<dbReference type="PANTHER" id="PTHR11365">
    <property type="entry name" value="5-OXOPROLINASE RELATED"/>
    <property type="match status" value="1"/>
</dbReference>
<accession>A0ABP9GM35</accession>
<dbReference type="EMBL" id="BAABIK010000018">
    <property type="protein sequence ID" value="GAA4947313.1"/>
    <property type="molecule type" value="Genomic_DNA"/>
</dbReference>
<evidence type="ECO:0000259" key="2">
    <source>
        <dbReference type="Pfam" id="PF01968"/>
    </source>
</evidence>
<gene>
    <name evidence="4" type="ORF">GCM10023224_33710</name>
</gene>
<reference evidence="5" key="1">
    <citation type="journal article" date="2019" name="Int. J. Syst. Evol. Microbiol.">
        <title>The Global Catalogue of Microorganisms (GCM) 10K type strain sequencing project: providing services to taxonomists for standard genome sequencing and annotation.</title>
        <authorList>
            <consortium name="The Broad Institute Genomics Platform"/>
            <consortium name="The Broad Institute Genome Sequencing Center for Infectious Disease"/>
            <person name="Wu L."/>
            <person name="Ma J."/>
        </authorList>
    </citation>
    <scope>NUCLEOTIDE SEQUENCE [LARGE SCALE GENOMIC DNA]</scope>
    <source>
        <strain evidence="5">JCM 18123</strain>
    </source>
</reference>
<dbReference type="Pfam" id="PF05378">
    <property type="entry name" value="Hydant_A_N"/>
    <property type="match status" value="1"/>
</dbReference>
<dbReference type="Proteomes" id="UP001499993">
    <property type="component" value="Unassembled WGS sequence"/>
</dbReference>
<evidence type="ECO:0000313" key="5">
    <source>
        <dbReference type="Proteomes" id="UP001499993"/>
    </source>
</evidence>
<feature type="compositionally biased region" description="Pro residues" evidence="1">
    <location>
        <begin position="1"/>
        <end position="15"/>
    </location>
</feature>
<feature type="domain" description="Hydantoinase/oxoprolinase N-terminal" evidence="3">
    <location>
        <begin position="28"/>
        <end position="196"/>
    </location>
</feature>
<dbReference type="InterPro" id="IPR045079">
    <property type="entry name" value="Oxoprolinase-like"/>
</dbReference>
<dbReference type="InterPro" id="IPR008040">
    <property type="entry name" value="Hydant_A_N"/>
</dbReference>
<protein>
    <submittedName>
        <fullName evidence="4">Hydantoinase/oxoprolinase family protein</fullName>
    </submittedName>
</protein>
<sequence>MTPRPHPPSHPPSDPPSGTGGSAGAAVRIGVDVGGTFTDAVAVSARTFELLGQAKVPTSHHHADGVAHGIMAALERLLADIGVSADDVAFLAHGTTQATNALLEGDVATVGIVGIGSGYDAFATGRLRSLGRLKLDSGRPLPIRYAGLKHPERPGEARAAVDRLCGEGAEVLVAVEPFSVDAPEGEDAVAAAAAEAGVPVTATHEITQLYGLGKRARTAVLNAGVMPRMLETADLVERSITKAGISAPLMVMRCDGGVMSLAEMRSRPLLTVLSGPAAGVAGALMGEKVSEGVFLETGGTSTDISVIRRGRVQIRHARLGGKETYLSALDVRTVGIGGGSLVRLGTARGGGAKVADVGPRSAHIAGLPYACFAEPGDLRDARLVRLSPRAGDPADYAVIEGAGGRFALTLTCAANAASRVAEEDYARADPATARAALEPLARELGTDTESAARAVLQRATDRIEATVDGLISEHGLDRDVCTLVGGGGGAATVTPHLGARMRLEARIAAHSEVISPLGVALALVRESVERIIPGAGHSDVLAVRTEAEQAVLRQGADPAAVEVDVTVDPQRNLVSAVATGATELRTKDRAQDLGPEPARRTAAASLGAPPEEVRELAATAQYRVLGHARRPSGLARRFARERTRVRVVDAEGVVRLHSADARVDTMAAGEADARLKELVAERTSYGDGGSRAPAVWLLLGPKLVDLSGVLDAGHLLALAATETSGRMPDEEVVAIMEERR</sequence>
<keyword evidence="5" id="KW-1185">Reference proteome</keyword>
<dbReference type="SUPFAM" id="SSF53067">
    <property type="entry name" value="Actin-like ATPase domain"/>
    <property type="match status" value="1"/>
</dbReference>
<dbReference type="InterPro" id="IPR002821">
    <property type="entry name" value="Hydantoinase_A"/>
</dbReference>
<dbReference type="Pfam" id="PF01968">
    <property type="entry name" value="Hydantoinase_A"/>
    <property type="match status" value="1"/>
</dbReference>
<dbReference type="PANTHER" id="PTHR11365:SF23">
    <property type="entry name" value="HYPOTHETICAL 5-OXOPROLINASE (EUROFUNG)-RELATED"/>
    <property type="match status" value="1"/>
</dbReference>
<dbReference type="InterPro" id="IPR043129">
    <property type="entry name" value="ATPase_NBD"/>
</dbReference>
<name>A0ABP9GM35_9ACTN</name>
<feature type="region of interest" description="Disordered" evidence="1">
    <location>
        <begin position="1"/>
        <end position="25"/>
    </location>
</feature>